<sequence length="64" mass="7360">MTGCIWSTQLVIPENLKTECPDLLELKSGQAKEIIQVMIDDRRKYVDCRNRHKAIVSIVEKSSQ</sequence>
<organism evidence="1 2">
    <name type="scientific">Acinetobacter radioresistens</name>
    <dbReference type="NCBI Taxonomy" id="40216"/>
    <lineage>
        <taxon>Bacteria</taxon>
        <taxon>Pseudomonadati</taxon>
        <taxon>Pseudomonadota</taxon>
        <taxon>Gammaproteobacteria</taxon>
        <taxon>Moraxellales</taxon>
        <taxon>Moraxellaceae</taxon>
        <taxon>Acinetobacter</taxon>
    </lineage>
</organism>
<dbReference type="EMBL" id="DPXL01000125">
    <property type="protein sequence ID" value="HCM31828.1"/>
    <property type="molecule type" value="Genomic_DNA"/>
</dbReference>
<name>A0A3D3G313_ACIRA</name>
<reference evidence="1 2" key="1">
    <citation type="journal article" date="2018" name="Nat. Biotechnol.">
        <title>A standardized bacterial taxonomy based on genome phylogeny substantially revises the tree of life.</title>
        <authorList>
            <person name="Parks D.H."/>
            <person name="Chuvochina M."/>
            <person name="Waite D.W."/>
            <person name="Rinke C."/>
            <person name="Skarshewski A."/>
            <person name="Chaumeil P.A."/>
            <person name="Hugenholtz P."/>
        </authorList>
    </citation>
    <scope>NUCLEOTIDE SEQUENCE [LARGE SCALE GENOMIC DNA]</scope>
    <source>
        <strain evidence="1">UBA10045</strain>
    </source>
</reference>
<comment type="caution">
    <text evidence="1">The sequence shown here is derived from an EMBL/GenBank/DDBJ whole genome shotgun (WGS) entry which is preliminary data.</text>
</comment>
<protein>
    <submittedName>
        <fullName evidence="1">Uncharacterized protein</fullName>
    </submittedName>
</protein>
<gene>
    <name evidence="1" type="ORF">DIC32_10195</name>
</gene>
<accession>A0A3D3G313</accession>
<evidence type="ECO:0000313" key="1">
    <source>
        <dbReference type="EMBL" id="HCM31828.1"/>
    </source>
</evidence>
<proteinExistence type="predicted"/>
<evidence type="ECO:0000313" key="2">
    <source>
        <dbReference type="Proteomes" id="UP000262257"/>
    </source>
</evidence>
<dbReference type="Proteomes" id="UP000262257">
    <property type="component" value="Unassembled WGS sequence"/>
</dbReference>
<dbReference type="AlphaFoldDB" id="A0A3D3G313"/>